<evidence type="ECO:0000313" key="11">
    <source>
        <dbReference type="Ensembl" id="ENSAMXP00000053551.1"/>
    </source>
</evidence>
<dbReference type="GeneTree" id="ENSGT00940000163878"/>
<dbReference type="GO" id="GO:0034332">
    <property type="term" value="P:adherens junction organization"/>
    <property type="evidence" value="ECO:0007669"/>
    <property type="project" value="TreeGrafter"/>
</dbReference>
<keyword evidence="4" id="KW-0677">Repeat</keyword>
<organism evidence="11 12">
    <name type="scientific">Astyanax mexicanus</name>
    <name type="common">Blind cave fish</name>
    <name type="synonym">Astyanax fasciatus mexicanus</name>
    <dbReference type="NCBI Taxonomy" id="7994"/>
    <lineage>
        <taxon>Eukaryota</taxon>
        <taxon>Metazoa</taxon>
        <taxon>Chordata</taxon>
        <taxon>Craniata</taxon>
        <taxon>Vertebrata</taxon>
        <taxon>Euteleostomi</taxon>
        <taxon>Actinopterygii</taxon>
        <taxon>Neopterygii</taxon>
        <taxon>Teleostei</taxon>
        <taxon>Ostariophysi</taxon>
        <taxon>Characiformes</taxon>
        <taxon>Characoidei</taxon>
        <taxon>Acestrorhamphidae</taxon>
        <taxon>Acestrorhamphinae</taxon>
        <taxon>Astyanax</taxon>
    </lineage>
</organism>
<evidence type="ECO:0000259" key="10">
    <source>
        <dbReference type="PROSITE" id="PS50268"/>
    </source>
</evidence>
<evidence type="ECO:0000256" key="5">
    <source>
        <dbReference type="ARBA" id="ARBA00022837"/>
    </source>
</evidence>
<feature type="domain" description="Cadherin" evidence="10">
    <location>
        <begin position="240"/>
        <end position="347"/>
    </location>
</feature>
<feature type="compositionally biased region" description="Polar residues" evidence="9">
    <location>
        <begin position="803"/>
        <end position="814"/>
    </location>
</feature>
<feature type="domain" description="Cadherin" evidence="10">
    <location>
        <begin position="662"/>
        <end position="769"/>
    </location>
</feature>
<dbReference type="GO" id="GO:0045296">
    <property type="term" value="F:cadherin binding"/>
    <property type="evidence" value="ECO:0007669"/>
    <property type="project" value="TreeGrafter"/>
</dbReference>
<evidence type="ECO:0000256" key="3">
    <source>
        <dbReference type="ARBA" id="ARBA00022729"/>
    </source>
</evidence>
<reference evidence="12" key="2">
    <citation type="journal article" date="2014" name="Nat. Commun.">
        <title>The cavefish genome reveals candidate genes for eye loss.</title>
        <authorList>
            <person name="McGaugh S.E."/>
            <person name="Gross J.B."/>
            <person name="Aken B."/>
            <person name="Blin M."/>
            <person name="Borowsky R."/>
            <person name="Chalopin D."/>
            <person name="Hinaux H."/>
            <person name="Jeffery W.R."/>
            <person name="Keene A."/>
            <person name="Ma L."/>
            <person name="Minx P."/>
            <person name="Murphy D."/>
            <person name="O'Quin K.E."/>
            <person name="Retaux S."/>
            <person name="Rohner N."/>
            <person name="Searle S.M."/>
            <person name="Stahl B.A."/>
            <person name="Tabin C."/>
            <person name="Volff J.N."/>
            <person name="Yoshizawa M."/>
            <person name="Warren W.C."/>
        </authorList>
    </citation>
    <scope>NUCLEOTIDE SEQUENCE [LARGE SCALE GENOMIC DNA]</scope>
    <source>
        <strain evidence="12">female</strain>
    </source>
</reference>
<dbReference type="GO" id="GO:0016477">
    <property type="term" value="P:cell migration"/>
    <property type="evidence" value="ECO:0007669"/>
    <property type="project" value="TreeGrafter"/>
</dbReference>
<keyword evidence="3" id="KW-0732">Signal</keyword>
<feature type="domain" description="Cadherin" evidence="10">
    <location>
        <begin position="348"/>
        <end position="455"/>
    </location>
</feature>
<dbReference type="GO" id="GO:0008013">
    <property type="term" value="F:beta-catenin binding"/>
    <property type="evidence" value="ECO:0007669"/>
    <property type="project" value="TreeGrafter"/>
</dbReference>
<dbReference type="GO" id="GO:0005509">
    <property type="term" value="F:calcium ion binding"/>
    <property type="evidence" value="ECO:0007669"/>
    <property type="project" value="UniProtKB-UniRule"/>
</dbReference>
<evidence type="ECO:0000256" key="4">
    <source>
        <dbReference type="ARBA" id="ARBA00022737"/>
    </source>
</evidence>
<proteinExistence type="predicted"/>
<dbReference type="Bgee" id="ENSAMXG00000042452">
    <property type="expression patterns" value="Expressed in intestine and 4 other cell types or tissues"/>
</dbReference>
<evidence type="ECO:0000256" key="8">
    <source>
        <dbReference type="PROSITE-ProRule" id="PRU00043"/>
    </source>
</evidence>
<feature type="domain" description="Cadherin" evidence="10">
    <location>
        <begin position="456"/>
        <end position="558"/>
    </location>
</feature>
<dbReference type="GO" id="GO:0007156">
    <property type="term" value="P:homophilic cell adhesion via plasma membrane adhesion molecules"/>
    <property type="evidence" value="ECO:0007669"/>
    <property type="project" value="InterPro"/>
</dbReference>
<dbReference type="PROSITE" id="PS00232">
    <property type="entry name" value="CADHERIN_1"/>
    <property type="match status" value="3"/>
</dbReference>
<feature type="domain" description="Cadherin" evidence="10">
    <location>
        <begin position="63"/>
        <end position="131"/>
    </location>
</feature>
<dbReference type="CDD" id="cd11304">
    <property type="entry name" value="Cadherin_repeat"/>
    <property type="match status" value="7"/>
</dbReference>
<feature type="region of interest" description="Disordered" evidence="9">
    <location>
        <begin position="801"/>
        <end position="825"/>
    </location>
</feature>
<dbReference type="Gene3D" id="2.60.40.60">
    <property type="entry name" value="Cadherins"/>
    <property type="match status" value="7"/>
</dbReference>
<dbReference type="GO" id="GO:0007043">
    <property type="term" value="P:cell-cell junction assembly"/>
    <property type="evidence" value="ECO:0007669"/>
    <property type="project" value="TreeGrafter"/>
</dbReference>
<name>A0A3B1KI61_ASTMX</name>
<protein>
    <recommendedName>
        <fullName evidence="10">Cadherin domain-containing protein</fullName>
    </recommendedName>
</protein>
<dbReference type="PANTHER" id="PTHR24027">
    <property type="entry name" value="CADHERIN-23"/>
    <property type="match status" value="1"/>
</dbReference>
<keyword evidence="6" id="KW-1133">Transmembrane helix</keyword>
<evidence type="ECO:0000256" key="1">
    <source>
        <dbReference type="ARBA" id="ARBA00004167"/>
    </source>
</evidence>
<evidence type="ECO:0000256" key="2">
    <source>
        <dbReference type="ARBA" id="ARBA00022692"/>
    </source>
</evidence>
<dbReference type="PANTHER" id="PTHR24027:SF422">
    <property type="entry name" value="CADHERIN DOMAIN-CONTAINING PROTEIN"/>
    <property type="match status" value="1"/>
</dbReference>
<dbReference type="InParanoid" id="A0A3B1KI61"/>
<dbReference type="AlphaFoldDB" id="A0A3B1KI61"/>
<dbReference type="InterPro" id="IPR015919">
    <property type="entry name" value="Cadherin-like_sf"/>
</dbReference>
<evidence type="ECO:0000313" key="12">
    <source>
        <dbReference type="Proteomes" id="UP000018467"/>
    </source>
</evidence>
<comment type="subcellular location">
    <subcellularLocation>
        <location evidence="1">Membrane</location>
        <topology evidence="1">Single-pass membrane protein</topology>
    </subcellularLocation>
</comment>
<reference evidence="12" key="1">
    <citation type="submission" date="2013-03" db="EMBL/GenBank/DDBJ databases">
        <authorList>
            <person name="Jeffery W."/>
            <person name="Warren W."/>
            <person name="Wilson R.K."/>
        </authorList>
    </citation>
    <scope>NUCLEOTIDE SEQUENCE</scope>
    <source>
        <strain evidence="12">female</strain>
    </source>
</reference>
<dbReference type="FunFam" id="2.60.40.60:FF:000020">
    <property type="entry name" value="Dachsous cadherin-related 1b"/>
    <property type="match status" value="3"/>
</dbReference>
<dbReference type="FunFam" id="2.60.40.60:FF:000061">
    <property type="entry name" value="FAT atypical cadherin 3"/>
    <property type="match status" value="2"/>
</dbReference>
<dbReference type="Pfam" id="PF00028">
    <property type="entry name" value="Cadherin"/>
    <property type="match status" value="7"/>
</dbReference>
<keyword evidence="7" id="KW-0472">Membrane</keyword>
<accession>A0A3B1KI61</accession>
<keyword evidence="12" id="KW-1185">Reference proteome</keyword>
<dbReference type="GO" id="GO:0016339">
    <property type="term" value="P:calcium-dependent cell-cell adhesion via plasma membrane cell adhesion molecules"/>
    <property type="evidence" value="ECO:0007669"/>
    <property type="project" value="TreeGrafter"/>
</dbReference>
<dbReference type="InterPro" id="IPR039808">
    <property type="entry name" value="Cadherin"/>
</dbReference>
<dbReference type="PROSITE" id="PS50268">
    <property type="entry name" value="CADHERIN_2"/>
    <property type="match status" value="7"/>
</dbReference>
<dbReference type="InterPro" id="IPR020894">
    <property type="entry name" value="Cadherin_CS"/>
</dbReference>
<reference evidence="11" key="4">
    <citation type="submission" date="2025-09" db="UniProtKB">
        <authorList>
            <consortium name="Ensembl"/>
        </authorList>
    </citation>
    <scope>IDENTIFICATION</scope>
</reference>
<evidence type="ECO:0000256" key="6">
    <source>
        <dbReference type="ARBA" id="ARBA00022989"/>
    </source>
</evidence>
<evidence type="ECO:0000256" key="7">
    <source>
        <dbReference type="ARBA" id="ARBA00023136"/>
    </source>
</evidence>
<keyword evidence="5 8" id="KW-0106">Calcium</keyword>
<sequence>MTACIFLSSPPLGGAVSRSSSTLVDIKAPGESHPQFIDKPYHGSVEEEQEPGAEIVKVNFLLVRYSLEGSAGMFSVNPDTGLITVAAKLDRETQDKYSFRAVAQDQGRPILSGEASLVVTITDVNDNAPIFTKQQYETFIKENATIGTDVTSVCATDKDEGLNAVVSYYITKQEPPSSPEIFTINATSGSISLAQELDYSKVKRYTLEVEGRDHGSPSLTGTAVVVISVEEVNDTPPRFLHRTYHGKVEEEQEPGVEIVEVKFLSSILQTVFSRLNGEVRYSLEGSAGMFSVNPDTGLITVAAKLDRETQDKYSFRAVAQDQGRPILSGEASLVVTITDVNDNAPIFTKQQYETFIKENATIGTDVTSVSATDKDEGLNAVVSYYITKQEPPSSPEIFTINATSGSISLAQELDYSKVKRYTLELEGRDHGSPSLTGTAVVVVWVEEVNDTPPHFLHRTYHGKVEEEQEPGVEIVEVKFLSSILQTRFSSGVKKVLPLLTSDKFSIDQVTGMLSTKVKLDYETQKNYTVQVSLTDGTNRDEALVYVEVLDINDNSPVFDPIPSSIEIPEDAAIGDNVTMVSATDADSGLNGEVRYSLEGSAGMFSVNPDTGLITVAAKLDRETQDKYSFRAVAQDQGRPTLSGEASLVVTITDVNDNAPIFTKQQYETIIKENATIGTDVTSVSATDKDEGLNAVVSYYITKQEPPSSPEIFTINATSGSISLAQELDYSKVKRYTLEVEGRDHGSPSLTGTAVVEVWVEDVNNNPPKFSQDLYDVAVYENIDPGSALVPACGRFELHRPGQHNCSGHQRQQPTIHRPSKSTRDP</sequence>
<dbReference type="GO" id="GO:0044331">
    <property type="term" value="P:cell-cell adhesion mediated by cadherin"/>
    <property type="evidence" value="ECO:0007669"/>
    <property type="project" value="TreeGrafter"/>
</dbReference>
<dbReference type="SMART" id="SM00112">
    <property type="entry name" value="CA"/>
    <property type="match status" value="7"/>
</dbReference>
<dbReference type="Ensembl" id="ENSAMXT00000031457.1">
    <property type="protein sequence ID" value="ENSAMXP00000053551.1"/>
    <property type="gene ID" value="ENSAMXG00000042452.1"/>
</dbReference>
<evidence type="ECO:0000256" key="9">
    <source>
        <dbReference type="SAM" id="MobiDB-lite"/>
    </source>
</evidence>
<feature type="domain" description="Cadherin" evidence="10">
    <location>
        <begin position="132"/>
        <end position="239"/>
    </location>
</feature>
<dbReference type="STRING" id="7994.ENSAMXP00000053551"/>
<dbReference type="GO" id="GO:0016342">
    <property type="term" value="C:catenin complex"/>
    <property type="evidence" value="ECO:0007669"/>
    <property type="project" value="TreeGrafter"/>
</dbReference>
<reference evidence="11" key="3">
    <citation type="submission" date="2025-08" db="UniProtKB">
        <authorList>
            <consortium name="Ensembl"/>
        </authorList>
    </citation>
    <scope>IDENTIFICATION</scope>
</reference>
<feature type="domain" description="Cadherin" evidence="10">
    <location>
        <begin position="559"/>
        <end position="661"/>
    </location>
</feature>
<dbReference type="InterPro" id="IPR002126">
    <property type="entry name" value="Cadherin-like_dom"/>
</dbReference>
<dbReference type="SUPFAM" id="SSF49313">
    <property type="entry name" value="Cadherin-like"/>
    <property type="match status" value="7"/>
</dbReference>
<dbReference type="Proteomes" id="UP000018467">
    <property type="component" value="Unassembled WGS sequence"/>
</dbReference>
<dbReference type="GO" id="GO:0005912">
    <property type="term" value="C:adherens junction"/>
    <property type="evidence" value="ECO:0007669"/>
    <property type="project" value="TreeGrafter"/>
</dbReference>
<dbReference type="GO" id="GO:0000902">
    <property type="term" value="P:cell morphogenesis"/>
    <property type="evidence" value="ECO:0007669"/>
    <property type="project" value="TreeGrafter"/>
</dbReference>
<keyword evidence="2" id="KW-0812">Transmembrane</keyword>
<dbReference type="PRINTS" id="PR00205">
    <property type="entry name" value="CADHERIN"/>
</dbReference>